<name>A0A9E7LB00_9LILI</name>
<gene>
    <name evidence="1" type="ORF">MUK42_17200</name>
</gene>
<keyword evidence="2" id="KW-1185">Reference proteome</keyword>
<dbReference type="AlphaFoldDB" id="A0A9E7LB00"/>
<evidence type="ECO:0000313" key="1">
    <source>
        <dbReference type="EMBL" id="URE44315.1"/>
    </source>
</evidence>
<dbReference type="Proteomes" id="UP001055439">
    <property type="component" value="Chromosome 9"/>
</dbReference>
<sequence length="63" mass="7634">MEICINMGRFKNDKRKSKERRIDRDAHRLTIRSREEQVLLRPPFGSSKNLDRLQDFRPSDVYN</sequence>
<evidence type="ECO:0000313" key="2">
    <source>
        <dbReference type="Proteomes" id="UP001055439"/>
    </source>
</evidence>
<organism evidence="1 2">
    <name type="scientific">Musa troglodytarum</name>
    <name type="common">fe'i banana</name>
    <dbReference type="NCBI Taxonomy" id="320322"/>
    <lineage>
        <taxon>Eukaryota</taxon>
        <taxon>Viridiplantae</taxon>
        <taxon>Streptophyta</taxon>
        <taxon>Embryophyta</taxon>
        <taxon>Tracheophyta</taxon>
        <taxon>Spermatophyta</taxon>
        <taxon>Magnoliopsida</taxon>
        <taxon>Liliopsida</taxon>
        <taxon>Zingiberales</taxon>
        <taxon>Musaceae</taxon>
        <taxon>Musa</taxon>
    </lineage>
</organism>
<dbReference type="EMBL" id="CP097511">
    <property type="protein sequence ID" value="URE44315.1"/>
    <property type="molecule type" value="Genomic_DNA"/>
</dbReference>
<reference evidence="1" key="1">
    <citation type="submission" date="2022-05" db="EMBL/GenBank/DDBJ databases">
        <title>The Musa troglodytarum L. genome provides insights into the mechanism of non-climacteric behaviour and enrichment of carotenoids.</title>
        <authorList>
            <person name="Wang J."/>
        </authorList>
    </citation>
    <scope>NUCLEOTIDE SEQUENCE</scope>
    <source>
        <tissue evidence="1">Leaf</tissue>
    </source>
</reference>
<protein>
    <submittedName>
        <fullName evidence="1">Uncharacterized protein</fullName>
    </submittedName>
</protein>
<accession>A0A9E7LB00</accession>
<proteinExistence type="predicted"/>